<name>A0A4R7BDU7_9NEIS</name>
<keyword evidence="2" id="KW-1185">Reference proteome</keyword>
<dbReference type="AlphaFoldDB" id="A0A4R7BDU7"/>
<protein>
    <submittedName>
        <fullName evidence="1">Uncharacterized protein</fullName>
    </submittedName>
</protein>
<sequence length="29" mass="3581">MNGWDALILLGFFCLMAWKRWLDHKDDER</sequence>
<evidence type="ECO:0000313" key="2">
    <source>
        <dbReference type="Proteomes" id="UP000295611"/>
    </source>
</evidence>
<gene>
    <name evidence="1" type="ORF">DFP86_102279</name>
</gene>
<dbReference type="Proteomes" id="UP000295611">
    <property type="component" value="Unassembled WGS sequence"/>
</dbReference>
<accession>A0A4R7BDU7</accession>
<proteinExistence type="predicted"/>
<dbReference type="EMBL" id="SNZP01000002">
    <property type="protein sequence ID" value="TDR82165.1"/>
    <property type="molecule type" value="Genomic_DNA"/>
</dbReference>
<reference evidence="1 2" key="1">
    <citation type="submission" date="2019-03" db="EMBL/GenBank/DDBJ databases">
        <title>Genomic Encyclopedia of Type Strains, Phase III (KMG-III): the genomes of soil and plant-associated and newly described type strains.</title>
        <authorList>
            <person name="Whitman W."/>
        </authorList>
    </citation>
    <scope>NUCLEOTIDE SEQUENCE [LARGE SCALE GENOMIC DNA]</scope>
    <source>
        <strain evidence="1 2">CECT 8976</strain>
    </source>
</reference>
<organism evidence="1 2">
    <name type="scientific">Paludibacterium purpuratum</name>
    <dbReference type="NCBI Taxonomy" id="1144873"/>
    <lineage>
        <taxon>Bacteria</taxon>
        <taxon>Pseudomonadati</taxon>
        <taxon>Pseudomonadota</taxon>
        <taxon>Betaproteobacteria</taxon>
        <taxon>Neisseriales</taxon>
        <taxon>Chromobacteriaceae</taxon>
        <taxon>Paludibacterium</taxon>
    </lineage>
</organism>
<comment type="caution">
    <text evidence="1">The sequence shown here is derived from an EMBL/GenBank/DDBJ whole genome shotgun (WGS) entry which is preliminary data.</text>
</comment>
<evidence type="ECO:0000313" key="1">
    <source>
        <dbReference type="EMBL" id="TDR82165.1"/>
    </source>
</evidence>